<name>A0A4Q5A8E4_9BIFI</name>
<evidence type="ECO:0000256" key="1">
    <source>
        <dbReference type="ARBA" id="ARBA00005417"/>
    </source>
</evidence>
<dbReference type="InterPro" id="IPR027417">
    <property type="entry name" value="P-loop_NTPase"/>
</dbReference>
<comment type="caution">
    <text evidence="4">The sequence shown here is derived from an EMBL/GenBank/DDBJ whole genome shotgun (WGS) entry which is preliminary data.</text>
</comment>
<dbReference type="RefSeq" id="WP_277984855.1">
    <property type="nucleotide sequence ID" value="NZ_RYUN01000009.1"/>
</dbReference>
<evidence type="ECO:0000313" key="5">
    <source>
        <dbReference type="Proteomes" id="UP000294221"/>
    </source>
</evidence>
<keyword evidence="2" id="KW-0813">Transport</keyword>
<evidence type="ECO:0000313" key="4">
    <source>
        <dbReference type="EMBL" id="RYQ19703.1"/>
    </source>
</evidence>
<protein>
    <submittedName>
        <fullName evidence="4">ABC transporter</fullName>
    </submittedName>
</protein>
<feature type="domain" description="ABC transporter" evidence="3">
    <location>
        <begin position="7"/>
        <end position="45"/>
    </location>
</feature>
<evidence type="ECO:0000256" key="2">
    <source>
        <dbReference type="ARBA" id="ARBA00022448"/>
    </source>
</evidence>
<dbReference type="GO" id="GO:0005524">
    <property type="term" value="F:ATP binding"/>
    <property type="evidence" value="ECO:0007669"/>
    <property type="project" value="InterPro"/>
</dbReference>
<dbReference type="GO" id="GO:0016887">
    <property type="term" value="F:ATP hydrolysis activity"/>
    <property type="evidence" value="ECO:0007669"/>
    <property type="project" value="InterPro"/>
</dbReference>
<dbReference type="PANTHER" id="PTHR43335">
    <property type="entry name" value="ABC TRANSPORTER, ATP-BINDING PROTEIN"/>
    <property type="match status" value="1"/>
</dbReference>
<dbReference type="EMBL" id="RYUN01000009">
    <property type="protein sequence ID" value="RYQ19703.1"/>
    <property type="molecule type" value="Genomic_DNA"/>
</dbReference>
<dbReference type="PANTHER" id="PTHR43335:SF4">
    <property type="entry name" value="ABC TRANSPORTER, ATP-BINDING PROTEIN"/>
    <property type="match status" value="1"/>
</dbReference>
<dbReference type="Pfam" id="PF00005">
    <property type="entry name" value="ABC_tran"/>
    <property type="match status" value="1"/>
</dbReference>
<reference evidence="4 5" key="1">
    <citation type="submission" date="2018-12" db="EMBL/GenBank/DDBJ databases">
        <title>Unveiling genomic diversity among members of the Bifidobacterium pseudolongum species, a widely distributed gut commensal of the animal kingdom.</title>
        <authorList>
            <person name="Lugli G.A."/>
            <person name="Duranti S."/>
            <person name="Albert K."/>
            <person name="Mancabelli L."/>
            <person name="Napoli S."/>
            <person name="Viappiani A."/>
            <person name="Anzalone R."/>
            <person name="Longhi G."/>
            <person name="Milani C."/>
            <person name="Turroni F."/>
            <person name="Alessandri G."/>
            <person name="Sela D.A."/>
            <person name="Van Sinderen D."/>
            <person name="Ventura M."/>
        </authorList>
    </citation>
    <scope>NUCLEOTIDE SEQUENCE [LARGE SCALE GENOMIC DNA]</scope>
    <source>
        <strain evidence="4 5">2054B</strain>
    </source>
</reference>
<comment type="similarity">
    <text evidence="1">Belongs to the ABC transporter superfamily.</text>
</comment>
<proteinExistence type="inferred from homology"/>
<dbReference type="SUPFAM" id="SSF52540">
    <property type="entry name" value="P-loop containing nucleoside triphosphate hydrolases"/>
    <property type="match status" value="1"/>
</dbReference>
<organism evidence="4 5">
    <name type="scientific">Bifidobacterium pseudolongum subsp. pseudolongum</name>
    <dbReference type="NCBI Taxonomy" id="31954"/>
    <lineage>
        <taxon>Bacteria</taxon>
        <taxon>Bacillati</taxon>
        <taxon>Actinomycetota</taxon>
        <taxon>Actinomycetes</taxon>
        <taxon>Bifidobacteriales</taxon>
        <taxon>Bifidobacteriaceae</taxon>
        <taxon>Bifidobacterium</taxon>
    </lineage>
</organism>
<dbReference type="Proteomes" id="UP000294221">
    <property type="component" value="Unassembled WGS sequence"/>
</dbReference>
<sequence>MDLTGLASVQKTKAGKFSLGMGQRLAIAAVLLGNPRNLVLDEPVNGLDAEGVKWVRDLCRNCVADGRAVLLSSPLMNEVALTADNLVIIGEGRILRTGTVAGFVKEHSRHLLSVATPDAEKMRAMFAGSTRTNSCASRSRSNRRTWNGPTGMRAMWRRSRRTEVCDELCADGNPAGRHAVHRAVHAWTFGGSVRSEWCKMWSACPRMCCLCCGWCSSPSIAS</sequence>
<gene>
    <name evidence="4" type="ORF">PG2054B_1460</name>
</gene>
<dbReference type="InterPro" id="IPR003439">
    <property type="entry name" value="ABC_transporter-like_ATP-bd"/>
</dbReference>
<accession>A0A4Q5A8E4</accession>
<dbReference type="Gene3D" id="3.40.50.300">
    <property type="entry name" value="P-loop containing nucleotide triphosphate hydrolases"/>
    <property type="match status" value="1"/>
</dbReference>
<evidence type="ECO:0000259" key="3">
    <source>
        <dbReference type="Pfam" id="PF00005"/>
    </source>
</evidence>
<dbReference type="AlphaFoldDB" id="A0A4Q5A8E4"/>